<evidence type="ECO:0000256" key="1">
    <source>
        <dbReference type="SAM" id="MobiDB-lite"/>
    </source>
</evidence>
<proteinExistence type="predicted"/>
<name>A0A4Y2CJX5_ARAVE</name>
<organism evidence="2 3">
    <name type="scientific">Araneus ventricosus</name>
    <name type="common">Orbweaver spider</name>
    <name type="synonym">Epeira ventricosa</name>
    <dbReference type="NCBI Taxonomy" id="182803"/>
    <lineage>
        <taxon>Eukaryota</taxon>
        <taxon>Metazoa</taxon>
        <taxon>Ecdysozoa</taxon>
        <taxon>Arthropoda</taxon>
        <taxon>Chelicerata</taxon>
        <taxon>Arachnida</taxon>
        <taxon>Araneae</taxon>
        <taxon>Araneomorphae</taxon>
        <taxon>Entelegynae</taxon>
        <taxon>Araneoidea</taxon>
        <taxon>Araneidae</taxon>
        <taxon>Araneus</taxon>
    </lineage>
</organism>
<accession>A0A4Y2CJX5</accession>
<reference evidence="2 3" key="1">
    <citation type="journal article" date="2019" name="Sci. Rep.">
        <title>Orb-weaving spider Araneus ventricosus genome elucidates the spidroin gene catalogue.</title>
        <authorList>
            <person name="Kono N."/>
            <person name="Nakamura H."/>
            <person name="Ohtoshi R."/>
            <person name="Moran D.A.P."/>
            <person name="Shinohara A."/>
            <person name="Yoshida Y."/>
            <person name="Fujiwara M."/>
            <person name="Mori M."/>
            <person name="Tomita M."/>
            <person name="Arakawa K."/>
        </authorList>
    </citation>
    <scope>NUCLEOTIDE SEQUENCE [LARGE SCALE GENOMIC DNA]</scope>
</reference>
<dbReference type="Proteomes" id="UP000499080">
    <property type="component" value="Unassembled WGS sequence"/>
</dbReference>
<evidence type="ECO:0000313" key="3">
    <source>
        <dbReference type="Proteomes" id="UP000499080"/>
    </source>
</evidence>
<sequence>MVRSRLRDGRVSGSKSDSTGDLPCMWAWCTQNLTSCVKRPLTGVLRKFGEGVSTQVSSSSSAHGSKLRSLFQNNLRVALKRDVNITKLNLIIFLLSQCMFKYFVVDQERL</sequence>
<gene>
    <name evidence="2" type="ORF">AVEN_44853_1</name>
</gene>
<comment type="caution">
    <text evidence="2">The sequence shown here is derived from an EMBL/GenBank/DDBJ whole genome shotgun (WGS) entry which is preliminary data.</text>
</comment>
<evidence type="ECO:0000313" key="2">
    <source>
        <dbReference type="EMBL" id="GBM04722.1"/>
    </source>
</evidence>
<keyword evidence="3" id="KW-1185">Reference proteome</keyword>
<feature type="region of interest" description="Disordered" evidence="1">
    <location>
        <begin position="1"/>
        <end position="21"/>
    </location>
</feature>
<dbReference type="EMBL" id="BGPR01000206">
    <property type="protein sequence ID" value="GBM04722.1"/>
    <property type="molecule type" value="Genomic_DNA"/>
</dbReference>
<protein>
    <submittedName>
        <fullName evidence="2">Uncharacterized protein</fullName>
    </submittedName>
</protein>
<dbReference type="AlphaFoldDB" id="A0A4Y2CJX5"/>
<feature type="compositionally biased region" description="Basic and acidic residues" evidence="1">
    <location>
        <begin position="1"/>
        <end position="10"/>
    </location>
</feature>